<dbReference type="EMBL" id="JBHSAY010000002">
    <property type="protein sequence ID" value="MFC4129085.1"/>
    <property type="molecule type" value="Genomic_DNA"/>
</dbReference>
<reference evidence="3" key="1">
    <citation type="journal article" date="2019" name="Int. J. Syst. Evol. Microbiol.">
        <title>The Global Catalogue of Microorganisms (GCM) 10K type strain sequencing project: providing services to taxonomists for standard genome sequencing and annotation.</title>
        <authorList>
            <consortium name="The Broad Institute Genomics Platform"/>
            <consortium name="The Broad Institute Genome Sequencing Center for Infectious Disease"/>
            <person name="Wu L."/>
            <person name="Ma J."/>
        </authorList>
    </citation>
    <scope>NUCLEOTIDE SEQUENCE [LARGE SCALE GENOMIC DNA]</scope>
    <source>
        <strain evidence="3">CGMCC 4.7289</strain>
    </source>
</reference>
<protein>
    <submittedName>
        <fullName evidence="2">Amidohydrolase family protein</fullName>
    </submittedName>
</protein>
<keyword evidence="3" id="KW-1185">Reference proteome</keyword>
<dbReference type="RefSeq" id="WP_253763252.1">
    <property type="nucleotide sequence ID" value="NZ_JAMZDZ010000001.1"/>
</dbReference>
<dbReference type="SUPFAM" id="SSF51556">
    <property type="entry name" value="Metallo-dependent hydrolases"/>
    <property type="match status" value="1"/>
</dbReference>
<evidence type="ECO:0000313" key="3">
    <source>
        <dbReference type="Proteomes" id="UP001595816"/>
    </source>
</evidence>
<dbReference type="InterPro" id="IPR032466">
    <property type="entry name" value="Metal_Hydrolase"/>
</dbReference>
<dbReference type="Gene3D" id="3.20.20.140">
    <property type="entry name" value="Metal-dependent hydrolases"/>
    <property type="match status" value="1"/>
</dbReference>
<accession>A0ABV8LEE5</accession>
<dbReference type="Pfam" id="PF04909">
    <property type="entry name" value="Amidohydro_2"/>
    <property type="match status" value="1"/>
</dbReference>
<proteinExistence type="predicted"/>
<dbReference type="Proteomes" id="UP001595816">
    <property type="component" value="Unassembled WGS sequence"/>
</dbReference>
<comment type="caution">
    <text evidence="2">The sequence shown here is derived from an EMBL/GenBank/DDBJ whole genome shotgun (WGS) entry which is preliminary data.</text>
</comment>
<organism evidence="2 3">
    <name type="scientific">Hamadaea flava</name>
    <dbReference type="NCBI Taxonomy" id="1742688"/>
    <lineage>
        <taxon>Bacteria</taxon>
        <taxon>Bacillati</taxon>
        <taxon>Actinomycetota</taxon>
        <taxon>Actinomycetes</taxon>
        <taxon>Micromonosporales</taxon>
        <taxon>Micromonosporaceae</taxon>
        <taxon>Hamadaea</taxon>
    </lineage>
</organism>
<name>A0ABV8LEE5_9ACTN</name>
<evidence type="ECO:0000259" key="1">
    <source>
        <dbReference type="Pfam" id="PF04909"/>
    </source>
</evidence>
<gene>
    <name evidence="2" type="ORF">ACFOZ4_00465</name>
</gene>
<dbReference type="InterPro" id="IPR006680">
    <property type="entry name" value="Amidohydro-rel"/>
</dbReference>
<feature type="domain" description="Amidohydrolase-related" evidence="1">
    <location>
        <begin position="36"/>
        <end position="236"/>
    </location>
</feature>
<evidence type="ECO:0000313" key="2">
    <source>
        <dbReference type="EMBL" id="MFC4129085.1"/>
    </source>
</evidence>
<sequence>MELIDADALLGRHPRADVGLGTVAQLLSRMDTVGIDSAVVGHTLSWLHDPAAGNQRVLELVADQPRLSPAWVMLPAHSGETGPVDRFAAAALDSGVAAVRLYPADHGFDLTSGDCAPMLAALAEAGLPVLLDAGQAGWPAIEAVAAAHPDLPIVVGQVGYRSLRAVAGVLSRTRNVHIGLANMSSHCGLEWLVDQFGAERLIFGTGALERDPAEAVTRLLWSELTDEQVAAIGATNLRDLTAGRCTPACPR</sequence>